<keyword evidence="2" id="KW-1185">Reference proteome</keyword>
<dbReference type="Proteomes" id="UP000635565">
    <property type="component" value="Unassembled WGS sequence"/>
</dbReference>
<organism evidence="1 2">
    <name type="scientific">Dictyobacter formicarum</name>
    <dbReference type="NCBI Taxonomy" id="2778368"/>
    <lineage>
        <taxon>Bacteria</taxon>
        <taxon>Bacillati</taxon>
        <taxon>Chloroflexota</taxon>
        <taxon>Ktedonobacteria</taxon>
        <taxon>Ktedonobacterales</taxon>
        <taxon>Dictyobacteraceae</taxon>
        <taxon>Dictyobacter</taxon>
    </lineage>
</organism>
<evidence type="ECO:0000313" key="1">
    <source>
        <dbReference type="EMBL" id="GHO85421.1"/>
    </source>
</evidence>
<dbReference type="PROSITE" id="PS51257">
    <property type="entry name" value="PROKAR_LIPOPROTEIN"/>
    <property type="match status" value="1"/>
</dbReference>
<protein>
    <submittedName>
        <fullName evidence="1">Uncharacterized protein</fullName>
    </submittedName>
</protein>
<sequence>MATTRTATATTASFGSWCVVECIIFASATGSCENGEQATNFFAMAFHTYNVVSMFMADKELKSGFAV</sequence>
<comment type="caution">
    <text evidence="1">The sequence shown here is derived from an EMBL/GenBank/DDBJ whole genome shotgun (WGS) entry which is preliminary data.</text>
</comment>
<dbReference type="EMBL" id="BNJJ01000009">
    <property type="protein sequence ID" value="GHO85421.1"/>
    <property type="molecule type" value="Genomic_DNA"/>
</dbReference>
<proteinExistence type="predicted"/>
<name>A0ABQ3VIX0_9CHLR</name>
<gene>
    <name evidence="1" type="ORF">KSZ_34270</name>
</gene>
<reference evidence="1 2" key="1">
    <citation type="journal article" date="2021" name="Int. J. Syst. Evol. Microbiol.">
        <title>Reticulibacter mediterranei gen. nov., sp. nov., within the new family Reticulibacteraceae fam. nov., and Ktedonospora formicarum gen. nov., sp. nov., Ktedonobacter robiniae sp. nov., Dictyobacter formicarum sp. nov. and Dictyobacter arantiisoli sp. nov., belonging to the class Ktedonobacteria.</title>
        <authorList>
            <person name="Yabe S."/>
            <person name="Zheng Y."/>
            <person name="Wang C.M."/>
            <person name="Sakai Y."/>
            <person name="Abe K."/>
            <person name="Yokota A."/>
            <person name="Donadio S."/>
            <person name="Cavaletti L."/>
            <person name="Monciardini P."/>
        </authorList>
    </citation>
    <scope>NUCLEOTIDE SEQUENCE [LARGE SCALE GENOMIC DNA]</scope>
    <source>
        <strain evidence="1 2">SOSP1-9</strain>
    </source>
</reference>
<evidence type="ECO:0000313" key="2">
    <source>
        <dbReference type="Proteomes" id="UP000635565"/>
    </source>
</evidence>
<accession>A0ABQ3VIX0</accession>